<organism evidence="2 3">
    <name type="scientific">Panaeolus cyanescens</name>
    <dbReference type="NCBI Taxonomy" id="181874"/>
    <lineage>
        <taxon>Eukaryota</taxon>
        <taxon>Fungi</taxon>
        <taxon>Dikarya</taxon>
        <taxon>Basidiomycota</taxon>
        <taxon>Agaricomycotina</taxon>
        <taxon>Agaricomycetes</taxon>
        <taxon>Agaricomycetidae</taxon>
        <taxon>Agaricales</taxon>
        <taxon>Agaricineae</taxon>
        <taxon>Galeropsidaceae</taxon>
        <taxon>Panaeolus</taxon>
    </lineage>
</organism>
<sequence length="211" mass="24259">MILYLDSDDIWKATYTDEAGCIRYKFDVSVSIKGEEINLYKPRAEGSTKMELVGRVNYYYDNGKKEEARIKTHSDMFEDEGRLAGDVLRQSGPSGFTYGSYKSYAFTTENGDEFEWVFGYLMCSLHPVTVTGAVRETDNNLPPPVMTYHHSKFRLLSKSQKPTFEVDEGYEEILDTALITLAYLEKSRKVQERRRKGPRFFSTGWGFQAPV</sequence>
<protein>
    <recommendedName>
        <fullName evidence="1">DUF6593 domain-containing protein</fullName>
    </recommendedName>
</protein>
<dbReference type="AlphaFoldDB" id="A0A409YRG7"/>
<dbReference type="InParanoid" id="A0A409YRG7"/>
<dbReference type="Pfam" id="PF20236">
    <property type="entry name" value="DUF6593"/>
    <property type="match status" value="1"/>
</dbReference>
<name>A0A409YRG7_9AGAR</name>
<dbReference type="Proteomes" id="UP000284842">
    <property type="component" value="Unassembled WGS sequence"/>
</dbReference>
<dbReference type="InterPro" id="IPR046528">
    <property type="entry name" value="DUF6593"/>
</dbReference>
<accession>A0A409YRG7</accession>
<gene>
    <name evidence="2" type="ORF">CVT24_002825</name>
</gene>
<dbReference type="EMBL" id="NHTK01000785">
    <property type="protein sequence ID" value="PPR05594.1"/>
    <property type="molecule type" value="Genomic_DNA"/>
</dbReference>
<keyword evidence="3" id="KW-1185">Reference proteome</keyword>
<evidence type="ECO:0000259" key="1">
    <source>
        <dbReference type="Pfam" id="PF20236"/>
    </source>
</evidence>
<proteinExistence type="predicted"/>
<reference evidence="2 3" key="1">
    <citation type="journal article" date="2018" name="Evol. Lett.">
        <title>Horizontal gene cluster transfer increased hallucinogenic mushroom diversity.</title>
        <authorList>
            <person name="Reynolds H.T."/>
            <person name="Vijayakumar V."/>
            <person name="Gluck-Thaler E."/>
            <person name="Korotkin H.B."/>
            <person name="Matheny P.B."/>
            <person name="Slot J.C."/>
        </authorList>
    </citation>
    <scope>NUCLEOTIDE SEQUENCE [LARGE SCALE GENOMIC DNA]</scope>
    <source>
        <strain evidence="2 3">2629</strain>
    </source>
</reference>
<evidence type="ECO:0000313" key="2">
    <source>
        <dbReference type="EMBL" id="PPR05594.1"/>
    </source>
</evidence>
<evidence type="ECO:0000313" key="3">
    <source>
        <dbReference type="Proteomes" id="UP000284842"/>
    </source>
</evidence>
<comment type="caution">
    <text evidence="2">The sequence shown here is derived from an EMBL/GenBank/DDBJ whole genome shotgun (WGS) entry which is preliminary data.</text>
</comment>
<dbReference type="OrthoDB" id="3360976at2759"/>
<feature type="domain" description="DUF6593" evidence="1">
    <location>
        <begin position="55"/>
        <end position="189"/>
    </location>
</feature>